<gene>
    <name evidence="1" type="ORF">IAA63_09040</name>
</gene>
<dbReference type="Proteomes" id="UP000886723">
    <property type="component" value="Unassembled WGS sequence"/>
</dbReference>
<reference evidence="1" key="1">
    <citation type="submission" date="2020-10" db="EMBL/GenBank/DDBJ databases">
        <authorList>
            <person name="Gilroy R."/>
        </authorList>
    </citation>
    <scope>NUCLEOTIDE SEQUENCE</scope>
    <source>
        <strain evidence="1">ChiBcec2-4451</strain>
    </source>
</reference>
<name>A0A9D1NVT7_9FIRM</name>
<accession>A0A9D1NVT7</accession>
<sequence length="63" mass="7427">MDRIDRIREAERNSHSQFYQNHPIFEKGSWLERPVRTVVDTWELLCGKKELRALDLGCGVGRN</sequence>
<dbReference type="SUPFAM" id="SSF53335">
    <property type="entry name" value="S-adenosyl-L-methionine-dependent methyltransferases"/>
    <property type="match status" value="1"/>
</dbReference>
<evidence type="ECO:0000313" key="2">
    <source>
        <dbReference type="Proteomes" id="UP000886723"/>
    </source>
</evidence>
<dbReference type="InterPro" id="IPR029063">
    <property type="entry name" value="SAM-dependent_MTases_sf"/>
</dbReference>
<dbReference type="EMBL" id="DVON01000190">
    <property type="protein sequence ID" value="HIV13266.1"/>
    <property type="molecule type" value="Genomic_DNA"/>
</dbReference>
<reference evidence="1" key="2">
    <citation type="journal article" date="2021" name="PeerJ">
        <title>Extensive microbial diversity within the chicken gut microbiome revealed by metagenomics and culture.</title>
        <authorList>
            <person name="Gilroy R."/>
            <person name="Ravi A."/>
            <person name="Getino M."/>
            <person name="Pursley I."/>
            <person name="Horton D.L."/>
            <person name="Alikhan N.F."/>
            <person name="Baker D."/>
            <person name="Gharbi K."/>
            <person name="Hall N."/>
            <person name="Watson M."/>
            <person name="Adriaenssens E.M."/>
            <person name="Foster-Nyarko E."/>
            <person name="Jarju S."/>
            <person name="Secka A."/>
            <person name="Antonio M."/>
            <person name="Oren A."/>
            <person name="Chaudhuri R.R."/>
            <person name="La Ragione R."/>
            <person name="Hildebrand F."/>
            <person name="Pallen M.J."/>
        </authorList>
    </citation>
    <scope>NUCLEOTIDE SEQUENCE</scope>
    <source>
        <strain evidence="1">ChiBcec2-4451</strain>
    </source>
</reference>
<dbReference type="AlphaFoldDB" id="A0A9D1NVT7"/>
<protein>
    <submittedName>
        <fullName evidence="1">Uncharacterized protein</fullName>
    </submittedName>
</protein>
<comment type="caution">
    <text evidence="1">The sequence shown here is derived from an EMBL/GenBank/DDBJ whole genome shotgun (WGS) entry which is preliminary data.</text>
</comment>
<evidence type="ECO:0000313" key="1">
    <source>
        <dbReference type="EMBL" id="HIV13266.1"/>
    </source>
</evidence>
<organism evidence="1 2">
    <name type="scientific">Candidatus Pullilachnospira stercoravium</name>
    <dbReference type="NCBI Taxonomy" id="2840913"/>
    <lineage>
        <taxon>Bacteria</taxon>
        <taxon>Bacillati</taxon>
        <taxon>Bacillota</taxon>
        <taxon>Clostridia</taxon>
        <taxon>Lachnospirales</taxon>
        <taxon>Lachnospiraceae</taxon>
        <taxon>Lachnospiraceae incertae sedis</taxon>
        <taxon>Candidatus Pullilachnospira</taxon>
    </lineage>
</organism>
<proteinExistence type="predicted"/>